<keyword evidence="4" id="KW-0067">ATP-binding</keyword>
<evidence type="ECO:0000256" key="2">
    <source>
        <dbReference type="SAM" id="MobiDB-lite"/>
    </source>
</evidence>
<keyword evidence="5" id="KW-1185">Reference proteome</keyword>
<sequence>MFERFTDRARRVVVLAQEEARMLNHNYIGTEHLLLGLIHEGEGIAALVLRENGIALPEVRIEVEQIIGHGQASPSGHIPFTPRAKKVLELSLREALQLHHNYIGTEHILLGLIREGEGVAAQVLVKQGANLSVLRGKVVEKTRGRGPESLADPLIGPRATHLEERLTRIEASLRRIERHLGIARPDDPPTEGHKPGGEDDEGEAASG</sequence>
<dbReference type="SUPFAM" id="SSF81923">
    <property type="entry name" value="Double Clp-N motif"/>
    <property type="match status" value="1"/>
</dbReference>
<dbReference type="InterPro" id="IPR004176">
    <property type="entry name" value="Clp_R_N"/>
</dbReference>
<dbReference type="PANTHER" id="PTHR47016:SF5">
    <property type="entry name" value="CLP DOMAIN SUPERFAMILY PROTEIN"/>
    <property type="match status" value="1"/>
</dbReference>
<keyword evidence="4" id="KW-0645">Protease</keyword>
<proteinExistence type="predicted"/>
<dbReference type="InterPro" id="IPR036628">
    <property type="entry name" value="Clp_N_dom_sf"/>
</dbReference>
<dbReference type="GO" id="GO:0006508">
    <property type="term" value="P:proteolysis"/>
    <property type="evidence" value="ECO:0007669"/>
    <property type="project" value="UniProtKB-KW"/>
</dbReference>
<feature type="compositionally biased region" description="Acidic residues" evidence="2">
    <location>
        <begin position="198"/>
        <end position="207"/>
    </location>
</feature>
<reference evidence="4 5" key="1">
    <citation type="submission" date="2020-08" db="EMBL/GenBank/DDBJ databases">
        <title>Genomic Encyclopedia of Type Strains, Phase IV (KMG-IV): sequencing the most valuable type-strain genomes for metagenomic binning, comparative biology and taxonomic classification.</title>
        <authorList>
            <person name="Goeker M."/>
        </authorList>
    </citation>
    <scope>NUCLEOTIDE SEQUENCE [LARGE SCALE GENOMIC DNA]</scope>
    <source>
        <strain evidence="4 5">DSM 45385</strain>
    </source>
</reference>
<dbReference type="PANTHER" id="PTHR47016">
    <property type="entry name" value="ATP-DEPENDENT CLP PROTEASE ATP-BINDING SUBUNIT CLPT1, CHLOROPLASTIC"/>
    <property type="match status" value="1"/>
</dbReference>
<evidence type="ECO:0000313" key="5">
    <source>
        <dbReference type="Proteomes" id="UP000568380"/>
    </source>
</evidence>
<dbReference type="GO" id="GO:0008233">
    <property type="term" value="F:peptidase activity"/>
    <property type="evidence" value="ECO:0007669"/>
    <property type="project" value="UniProtKB-KW"/>
</dbReference>
<comment type="caution">
    <text evidence="4">The sequence shown here is derived from an EMBL/GenBank/DDBJ whole genome shotgun (WGS) entry which is preliminary data.</text>
</comment>
<feature type="region of interest" description="Disordered" evidence="2">
    <location>
        <begin position="179"/>
        <end position="207"/>
    </location>
</feature>
<name>A0A7W8EM47_9ACTN</name>
<dbReference type="InterPro" id="IPR044217">
    <property type="entry name" value="CLPT1/2"/>
</dbReference>
<dbReference type="Pfam" id="PF02861">
    <property type="entry name" value="Clp_N"/>
    <property type="match status" value="1"/>
</dbReference>
<dbReference type="AlphaFoldDB" id="A0A7W8EM47"/>
<dbReference type="GO" id="GO:0005524">
    <property type="term" value="F:ATP binding"/>
    <property type="evidence" value="ECO:0007669"/>
    <property type="project" value="UniProtKB-KW"/>
</dbReference>
<feature type="compositionally biased region" description="Basic and acidic residues" evidence="2">
    <location>
        <begin position="179"/>
        <end position="197"/>
    </location>
</feature>
<organism evidence="4 5">
    <name type="scientific">Nonomuraea endophytica</name>
    <dbReference type="NCBI Taxonomy" id="714136"/>
    <lineage>
        <taxon>Bacteria</taxon>
        <taxon>Bacillati</taxon>
        <taxon>Actinomycetota</taxon>
        <taxon>Actinomycetes</taxon>
        <taxon>Streptosporangiales</taxon>
        <taxon>Streptosporangiaceae</taxon>
        <taxon>Nonomuraea</taxon>
    </lineage>
</organism>
<accession>A0A7W8EM47</accession>
<keyword evidence="4" id="KW-0378">Hydrolase</keyword>
<keyword evidence="1" id="KW-0677">Repeat</keyword>
<protein>
    <submittedName>
        <fullName evidence="4">ATP-dependent Clp protease ATP-binding subunit ClpA</fullName>
    </submittedName>
</protein>
<dbReference type="PROSITE" id="PS51903">
    <property type="entry name" value="CLP_R"/>
    <property type="match status" value="1"/>
</dbReference>
<dbReference type="Gene3D" id="1.10.1780.10">
    <property type="entry name" value="Clp, N-terminal domain"/>
    <property type="match status" value="1"/>
</dbReference>
<evidence type="ECO:0000256" key="1">
    <source>
        <dbReference type="PROSITE-ProRule" id="PRU01251"/>
    </source>
</evidence>
<gene>
    <name evidence="4" type="ORF">HNR40_009805</name>
</gene>
<feature type="domain" description="Clp R" evidence="3">
    <location>
        <begin position="2"/>
        <end position="145"/>
    </location>
</feature>
<dbReference type="EMBL" id="JACHIN010000022">
    <property type="protein sequence ID" value="MBB5084296.1"/>
    <property type="molecule type" value="Genomic_DNA"/>
</dbReference>
<keyword evidence="4" id="KW-0547">Nucleotide-binding</keyword>
<dbReference type="Proteomes" id="UP000568380">
    <property type="component" value="Unassembled WGS sequence"/>
</dbReference>
<evidence type="ECO:0000313" key="4">
    <source>
        <dbReference type="EMBL" id="MBB5084296.1"/>
    </source>
</evidence>
<dbReference type="FunFam" id="1.10.1780.10:FF:000001">
    <property type="entry name" value="ATP-dependent Clp protease ATP-binding subunit"/>
    <property type="match status" value="1"/>
</dbReference>
<evidence type="ECO:0000259" key="3">
    <source>
        <dbReference type="PROSITE" id="PS51903"/>
    </source>
</evidence>